<dbReference type="EMBL" id="JAOPGA020001032">
    <property type="protein sequence ID" value="KAL0484279.1"/>
    <property type="molecule type" value="Genomic_DNA"/>
</dbReference>
<name>A0AAW2Z4N8_9EUKA</name>
<organism evidence="11 12">
    <name type="scientific">Acrasis kona</name>
    <dbReference type="NCBI Taxonomy" id="1008807"/>
    <lineage>
        <taxon>Eukaryota</taxon>
        <taxon>Discoba</taxon>
        <taxon>Heterolobosea</taxon>
        <taxon>Tetramitia</taxon>
        <taxon>Eutetramitia</taxon>
        <taxon>Acrasidae</taxon>
        <taxon>Acrasis</taxon>
    </lineage>
</organism>
<keyword evidence="12" id="KW-1185">Reference proteome</keyword>
<dbReference type="Proteomes" id="UP001431209">
    <property type="component" value="Unassembled WGS sequence"/>
</dbReference>
<dbReference type="InterPro" id="IPR019801">
    <property type="entry name" value="Glyco_hydro_35_CS"/>
</dbReference>
<dbReference type="GO" id="GO:0004565">
    <property type="term" value="F:beta-galactosidase activity"/>
    <property type="evidence" value="ECO:0007669"/>
    <property type="project" value="UniProtKB-EC"/>
</dbReference>
<evidence type="ECO:0000259" key="9">
    <source>
        <dbReference type="Pfam" id="PF01301"/>
    </source>
</evidence>
<dbReference type="Pfam" id="PF21467">
    <property type="entry name" value="BetaGal_gal-bd"/>
    <property type="match status" value="1"/>
</dbReference>
<dbReference type="EC" id="3.2.1.23" evidence="3 7"/>
<dbReference type="PRINTS" id="PR00742">
    <property type="entry name" value="GLHYDRLASE35"/>
</dbReference>
<accession>A0AAW2Z4N8</accession>
<dbReference type="PANTHER" id="PTHR23421">
    <property type="entry name" value="BETA-GALACTOSIDASE RELATED"/>
    <property type="match status" value="1"/>
</dbReference>
<dbReference type="Gene3D" id="2.60.120.260">
    <property type="entry name" value="Galactose-binding domain-like"/>
    <property type="match status" value="2"/>
</dbReference>
<keyword evidence="4" id="KW-0732">Signal</keyword>
<evidence type="ECO:0000313" key="11">
    <source>
        <dbReference type="EMBL" id="KAL0484279.1"/>
    </source>
</evidence>
<dbReference type="InterPro" id="IPR001944">
    <property type="entry name" value="Glycoside_Hdrlase_35"/>
</dbReference>
<evidence type="ECO:0000256" key="8">
    <source>
        <dbReference type="RuleBase" id="RU003679"/>
    </source>
</evidence>
<keyword evidence="6 7" id="KW-0326">Glycosidase</keyword>
<evidence type="ECO:0000256" key="1">
    <source>
        <dbReference type="ARBA" id="ARBA00001412"/>
    </source>
</evidence>
<dbReference type="InterPro" id="IPR031330">
    <property type="entry name" value="Gly_Hdrlase_35_cat"/>
</dbReference>
<gene>
    <name evidence="11" type="ORF">AKO1_004858</name>
</gene>
<sequence length="730" mass="83557">MIFLTTISVSKKEAGWLTYDELAGKPYTVAYDDRAITINGKRTMLLAAVIHYPRSSPAMWKDLFNKVKLNGLNTIQTYVFWNIHEKKRGQKYNFDFNYDLFRFLDLAREAGLFVNLRIGPYVCAEWNYGGLPVWLNNIPNMAFRSNNEPWKKEMGRFVTDVARMVEPYLARRGGPIILSQIENEFRDGDPEYINWCGKLIEDLNIQVPWIMCSGDSANQTILACNSCNCVDDGFVEEHSTKHPHQPLMWTENEGWFEQWGTAQATRSPQDLAYSVLGWIAAGGSYHAYYMWHGGNNYGLSAASMITTKYAYDVNLHSDGTFNEPKFSHLGNVHRITSKYASVLLQQDKVERVPIPVWNQHTSQWVISTEQFAYEYTHTNGSHSLTFLYSKSKVQVNVLYHHLNITMSAKSVLMLDRDDTVLFNTSQVGSTLIRSKSQQIVKSSLSWKAWKEPIDGLNKVPVIKSNQLLEQLNVTQDDVNRMWYRVQVNQQVDDDQDVNISFKARHGSAYLFFVNDEFKGQVVSMEQVGDFKLTKNFKILKKNNYILSVLSVSFGLHNGVHKNQKEYKGILGEFLLNNKDISHDLWTHQKGLLGDHLGIVDPNVRMDVVPWDDDVEKYKNTPLVWYVAEFDVPNKVSQLAVNNPVSVKIDQGSLHRGHVFVNGFDLGMYYTTPGKCEGSVPCSEFVKDMCGKPTQIYYHIPPELVKERRNKIVIIEEIGGNVKDVQIVSNE</sequence>
<evidence type="ECO:0000256" key="6">
    <source>
        <dbReference type="ARBA" id="ARBA00023295"/>
    </source>
</evidence>
<dbReference type="Gene3D" id="3.20.20.80">
    <property type="entry name" value="Glycosidases"/>
    <property type="match status" value="1"/>
</dbReference>
<dbReference type="SUPFAM" id="SSF49785">
    <property type="entry name" value="Galactose-binding domain-like"/>
    <property type="match status" value="1"/>
</dbReference>
<feature type="domain" description="Beta-galactosidase galactose-binding" evidence="10">
    <location>
        <begin position="622"/>
        <end position="709"/>
    </location>
</feature>
<keyword evidence="5 7" id="KW-0378">Hydrolase</keyword>
<dbReference type="AlphaFoldDB" id="A0AAW2Z4N8"/>
<dbReference type="PROSITE" id="PS01182">
    <property type="entry name" value="GLYCOSYL_HYDROL_F35"/>
    <property type="match status" value="1"/>
</dbReference>
<dbReference type="SUPFAM" id="SSF51445">
    <property type="entry name" value="(Trans)glycosidases"/>
    <property type="match status" value="1"/>
</dbReference>
<feature type="domain" description="Glycoside hydrolase 35 catalytic" evidence="9">
    <location>
        <begin position="36"/>
        <end position="334"/>
    </location>
</feature>
<reference evidence="11 12" key="1">
    <citation type="submission" date="2024-03" db="EMBL/GenBank/DDBJ databases">
        <title>The Acrasis kona genome and developmental transcriptomes reveal deep origins of eukaryotic multicellular pathways.</title>
        <authorList>
            <person name="Sheikh S."/>
            <person name="Fu C.-J."/>
            <person name="Brown M.W."/>
            <person name="Baldauf S.L."/>
        </authorList>
    </citation>
    <scope>NUCLEOTIDE SEQUENCE [LARGE SCALE GENOMIC DNA]</scope>
    <source>
        <strain evidence="11 12">ATCC MYA-3509</strain>
    </source>
</reference>
<dbReference type="InterPro" id="IPR008979">
    <property type="entry name" value="Galactose-bd-like_sf"/>
</dbReference>
<comment type="similarity">
    <text evidence="2 8">Belongs to the glycosyl hydrolase 35 family.</text>
</comment>
<evidence type="ECO:0000256" key="2">
    <source>
        <dbReference type="ARBA" id="ARBA00009809"/>
    </source>
</evidence>
<proteinExistence type="inferred from homology"/>
<dbReference type="InterPro" id="IPR017853">
    <property type="entry name" value="GH"/>
</dbReference>
<evidence type="ECO:0000256" key="4">
    <source>
        <dbReference type="ARBA" id="ARBA00022729"/>
    </source>
</evidence>
<protein>
    <recommendedName>
        <fullName evidence="3 7">Beta-galactosidase</fullName>
        <ecNumber evidence="3 7">3.2.1.23</ecNumber>
    </recommendedName>
</protein>
<comment type="catalytic activity">
    <reaction evidence="1 7">
        <text>Hydrolysis of terminal non-reducing beta-D-galactose residues in beta-D-galactosides.</text>
        <dbReference type="EC" id="3.2.1.23"/>
    </reaction>
</comment>
<evidence type="ECO:0000259" key="10">
    <source>
        <dbReference type="Pfam" id="PF21467"/>
    </source>
</evidence>
<evidence type="ECO:0000256" key="5">
    <source>
        <dbReference type="ARBA" id="ARBA00022801"/>
    </source>
</evidence>
<evidence type="ECO:0000256" key="3">
    <source>
        <dbReference type="ARBA" id="ARBA00012756"/>
    </source>
</evidence>
<comment type="caution">
    <text evidence="11">The sequence shown here is derived from an EMBL/GenBank/DDBJ whole genome shotgun (WGS) entry which is preliminary data.</text>
</comment>
<dbReference type="Pfam" id="PF01301">
    <property type="entry name" value="Glyco_hydro_35"/>
    <property type="match status" value="1"/>
</dbReference>
<evidence type="ECO:0000313" key="12">
    <source>
        <dbReference type="Proteomes" id="UP001431209"/>
    </source>
</evidence>
<dbReference type="GO" id="GO:0005975">
    <property type="term" value="P:carbohydrate metabolic process"/>
    <property type="evidence" value="ECO:0007669"/>
    <property type="project" value="InterPro"/>
</dbReference>
<dbReference type="InterPro" id="IPR048913">
    <property type="entry name" value="BetaGal_gal-bd"/>
</dbReference>
<dbReference type="FunFam" id="3.20.20.80:FF:000006">
    <property type="entry name" value="Beta-galactosidase"/>
    <property type="match status" value="1"/>
</dbReference>
<evidence type="ECO:0000256" key="7">
    <source>
        <dbReference type="RuleBase" id="RU000675"/>
    </source>
</evidence>